<sequence>SFIKISPTVGRISPNTIQTNIKSVLFAPHADVPCPHQGVSFLVDETAMEKAVVYMSNSNHVGGLCWLHSHNIDTTLNTYQAALNIANALKNDRVHLAREIMVVGAHFFGEDHVYPLLTG</sequence>
<dbReference type="AlphaFoldDB" id="A0A0D0DPP9"/>
<name>A0A0D0DPP9_9AGAM</name>
<dbReference type="HOGENOM" id="CLU_2067026_0_0_1"/>
<dbReference type="EMBL" id="KN825890">
    <property type="protein sequence ID" value="KIK80980.1"/>
    <property type="molecule type" value="Genomic_DNA"/>
</dbReference>
<evidence type="ECO:0000313" key="1">
    <source>
        <dbReference type="EMBL" id="KIK80980.1"/>
    </source>
</evidence>
<reference evidence="2" key="2">
    <citation type="submission" date="2015-01" db="EMBL/GenBank/DDBJ databases">
        <title>Evolutionary Origins and Diversification of the Mycorrhizal Mutualists.</title>
        <authorList>
            <consortium name="DOE Joint Genome Institute"/>
            <consortium name="Mycorrhizal Genomics Consortium"/>
            <person name="Kohler A."/>
            <person name="Kuo A."/>
            <person name="Nagy L.G."/>
            <person name="Floudas D."/>
            <person name="Copeland A."/>
            <person name="Barry K.W."/>
            <person name="Cichocki N."/>
            <person name="Veneault-Fourrey C."/>
            <person name="LaButti K."/>
            <person name="Lindquist E.A."/>
            <person name="Lipzen A."/>
            <person name="Lundell T."/>
            <person name="Morin E."/>
            <person name="Murat C."/>
            <person name="Riley R."/>
            <person name="Ohm R."/>
            <person name="Sun H."/>
            <person name="Tunlid A."/>
            <person name="Henrissat B."/>
            <person name="Grigoriev I.V."/>
            <person name="Hibbett D.S."/>
            <person name="Martin F."/>
        </authorList>
    </citation>
    <scope>NUCLEOTIDE SEQUENCE [LARGE SCALE GENOMIC DNA]</scope>
    <source>
        <strain evidence="2">Ve08.2h10</strain>
    </source>
</reference>
<protein>
    <submittedName>
        <fullName evidence="1">Uncharacterized protein</fullName>
    </submittedName>
</protein>
<gene>
    <name evidence="1" type="ORF">PAXRUDRAFT_157198</name>
</gene>
<dbReference type="OrthoDB" id="3048541at2759"/>
<organism evidence="1 2">
    <name type="scientific">Paxillus rubicundulus Ve08.2h10</name>
    <dbReference type="NCBI Taxonomy" id="930991"/>
    <lineage>
        <taxon>Eukaryota</taxon>
        <taxon>Fungi</taxon>
        <taxon>Dikarya</taxon>
        <taxon>Basidiomycota</taxon>
        <taxon>Agaricomycotina</taxon>
        <taxon>Agaricomycetes</taxon>
        <taxon>Agaricomycetidae</taxon>
        <taxon>Boletales</taxon>
        <taxon>Paxilineae</taxon>
        <taxon>Paxillaceae</taxon>
        <taxon>Paxillus</taxon>
    </lineage>
</organism>
<dbReference type="Proteomes" id="UP000054538">
    <property type="component" value="Unassembled WGS sequence"/>
</dbReference>
<dbReference type="InParanoid" id="A0A0D0DPP9"/>
<accession>A0A0D0DPP9</accession>
<evidence type="ECO:0000313" key="2">
    <source>
        <dbReference type="Proteomes" id="UP000054538"/>
    </source>
</evidence>
<reference evidence="1 2" key="1">
    <citation type="submission" date="2014-04" db="EMBL/GenBank/DDBJ databases">
        <authorList>
            <consortium name="DOE Joint Genome Institute"/>
            <person name="Kuo A."/>
            <person name="Kohler A."/>
            <person name="Jargeat P."/>
            <person name="Nagy L.G."/>
            <person name="Floudas D."/>
            <person name="Copeland A."/>
            <person name="Barry K.W."/>
            <person name="Cichocki N."/>
            <person name="Veneault-Fourrey C."/>
            <person name="LaButti K."/>
            <person name="Lindquist E.A."/>
            <person name="Lipzen A."/>
            <person name="Lundell T."/>
            <person name="Morin E."/>
            <person name="Murat C."/>
            <person name="Sun H."/>
            <person name="Tunlid A."/>
            <person name="Henrissat B."/>
            <person name="Grigoriev I.V."/>
            <person name="Hibbett D.S."/>
            <person name="Martin F."/>
            <person name="Nordberg H.P."/>
            <person name="Cantor M.N."/>
            <person name="Hua S.X."/>
        </authorList>
    </citation>
    <scope>NUCLEOTIDE SEQUENCE [LARGE SCALE GENOMIC DNA]</scope>
    <source>
        <strain evidence="1 2">Ve08.2h10</strain>
    </source>
</reference>
<keyword evidence="2" id="KW-1185">Reference proteome</keyword>
<feature type="non-terminal residue" evidence="1">
    <location>
        <position position="1"/>
    </location>
</feature>
<proteinExistence type="predicted"/>